<dbReference type="Proteomes" id="UP000325743">
    <property type="component" value="Chromosome 2"/>
</dbReference>
<accession>A0A5P3VN66</accession>
<evidence type="ECO:0000313" key="3">
    <source>
        <dbReference type="EMBL" id="QEZ46259.1"/>
    </source>
</evidence>
<keyword evidence="2" id="KW-0732">Signal</keyword>
<dbReference type="PANTHER" id="PTHR42928">
    <property type="entry name" value="TRICARBOXYLATE-BINDING PROTEIN"/>
    <property type="match status" value="1"/>
</dbReference>
<sequence length="332" mass="34712">MTSNLRRIATVLGSAAAWLACVLLTCVPPAAAHADYPARPVRLIVPYAAGGPTDTFARSLAASWGSKLNTAVVVENRSGAGTVVGTEAAAKAAPDGYTLLLTTVAHAVNPSIHARLPYRTVEDFAPVGLAARAPLVLVVNKNVPARTLPEFIAYLKSRPGKVNYGSAGVGSAPHLAGELLNYTAGIRAVHVPYRGSAPAMADLIGGHVEFMIDSAPTGLAQVRADTVRLLGTSMARRLPQTKDTPAIAETVAGYEAYTWNAVFAPGQTPPAVIEKLSATLGEALGDPALQGKAYELGLVLESKPTPQGLRDFLHAELEKWKRVAVATNMKAE</sequence>
<dbReference type="Gene3D" id="3.40.190.150">
    <property type="entry name" value="Bordetella uptake gene, domain 1"/>
    <property type="match status" value="1"/>
</dbReference>
<feature type="signal peptide" evidence="2">
    <location>
        <begin position="1"/>
        <end position="34"/>
    </location>
</feature>
<dbReference type="Gene3D" id="3.40.190.10">
    <property type="entry name" value="Periplasmic binding protein-like II"/>
    <property type="match status" value="1"/>
</dbReference>
<reference evidence="3 4" key="1">
    <citation type="submission" date="2018-09" db="EMBL/GenBank/DDBJ databases">
        <title>Complete genome sequence of Cupriavidus oxalaticus T2, a bacterium capable of phenol tolerance and degradation.</title>
        <authorList>
            <person name="Yan J."/>
        </authorList>
    </citation>
    <scope>NUCLEOTIDE SEQUENCE [LARGE SCALE GENOMIC DNA]</scope>
    <source>
        <strain evidence="3 4">T2</strain>
    </source>
</reference>
<proteinExistence type="inferred from homology"/>
<dbReference type="EMBL" id="CP032519">
    <property type="protein sequence ID" value="QEZ46259.1"/>
    <property type="molecule type" value="Genomic_DNA"/>
</dbReference>
<dbReference type="PIRSF" id="PIRSF017082">
    <property type="entry name" value="YflP"/>
    <property type="match status" value="1"/>
</dbReference>
<dbReference type="RefSeq" id="WP_151071505.1">
    <property type="nucleotide sequence ID" value="NZ_CP032519.1"/>
</dbReference>
<gene>
    <name evidence="3" type="ORF">D2917_18455</name>
</gene>
<dbReference type="InterPro" id="IPR042100">
    <property type="entry name" value="Bug_dom1"/>
</dbReference>
<organism evidence="3 4">
    <name type="scientific">Cupriavidus oxalaticus</name>
    <dbReference type="NCBI Taxonomy" id="96344"/>
    <lineage>
        <taxon>Bacteria</taxon>
        <taxon>Pseudomonadati</taxon>
        <taxon>Pseudomonadota</taxon>
        <taxon>Betaproteobacteria</taxon>
        <taxon>Burkholderiales</taxon>
        <taxon>Burkholderiaceae</taxon>
        <taxon>Cupriavidus</taxon>
    </lineage>
</organism>
<dbReference type="PANTHER" id="PTHR42928:SF5">
    <property type="entry name" value="BLR1237 PROTEIN"/>
    <property type="match status" value="1"/>
</dbReference>
<dbReference type="AlphaFoldDB" id="A0A5P3VN66"/>
<comment type="similarity">
    <text evidence="1">Belongs to the UPF0065 (bug) family.</text>
</comment>
<evidence type="ECO:0000313" key="4">
    <source>
        <dbReference type="Proteomes" id="UP000325743"/>
    </source>
</evidence>
<protein>
    <submittedName>
        <fullName evidence="3">Tripartite tricarboxylate transporter substrate binding protein</fullName>
    </submittedName>
</protein>
<dbReference type="SUPFAM" id="SSF53850">
    <property type="entry name" value="Periplasmic binding protein-like II"/>
    <property type="match status" value="1"/>
</dbReference>
<dbReference type="CDD" id="cd13578">
    <property type="entry name" value="PBP2_Bug27"/>
    <property type="match status" value="1"/>
</dbReference>
<evidence type="ECO:0000256" key="2">
    <source>
        <dbReference type="SAM" id="SignalP"/>
    </source>
</evidence>
<dbReference type="PROSITE" id="PS51257">
    <property type="entry name" value="PROKAR_LIPOPROTEIN"/>
    <property type="match status" value="1"/>
</dbReference>
<name>A0A5P3VN66_9BURK</name>
<dbReference type="Pfam" id="PF03401">
    <property type="entry name" value="TctC"/>
    <property type="match status" value="1"/>
</dbReference>
<dbReference type="InterPro" id="IPR005064">
    <property type="entry name" value="BUG"/>
</dbReference>
<evidence type="ECO:0000256" key="1">
    <source>
        <dbReference type="ARBA" id="ARBA00006987"/>
    </source>
</evidence>
<feature type="chain" id="PRO_5024857856" evidence="2">
    <location>
        <begin position="35"/>
        <end position="332"/>
    </location>
</feature>